<keyword evidence="4" id="KW-0804">Transcription</keyword>
<evidence type="ECO:0000256" key="1">
    <source>
        <dbReference type="ARBA" id="ARBA00009437"/>
    </source>
</evidence>
<keyword evidence="2" id="KW-0805">Transcription regulation</keyword>
<evidence type="ECO:0000259" key="5">
    <source>
        <dbReference type="PROSITE" id="PS50931"/>
    </source>
</evidence>
<comment type="caution">
    <text evidence="6">The sequence shown here is derived from an EMBL/GenBank/DDBJ whole genome shotgun (WGS) entry which is preliminary data.</text>
</comment>
<evidence type="ECO:0000313" key="7">
    <source>
        <dbReference type="Proteomes" id="UP000094291"/>
    </source>
</evidence>
<dbReference type="InterPro" id="IPR000847">
    <property type="entry name" value="LysR_HTH_N"/>
</dbReference>
<protein>
    <recommendedName>
        <fullName evidence="5">HTH lysR-type domain-containing protein</fullName>
    </recommendedName>
</protein>
<dbReference type="Pfam" id="PF03466">
    <property type="entry name" value="LysR_substrate"/>
    <property type="match status" value="1"/>
</dbReference>
<comment type="similarity">
    <text evidence="1">Belongs to the LysR transcriptional regulatory family.</text>
</comment>
<gene>
    <name evidence="6" type="ORF">BFW38_03975</name>
</gene>
<evidence type="ECO:0000256" key="3">
    <source>
        <dbReference type="ARBA" id="ARBA00023125"/>
    </source>
</evidence>
<dbReference type="EMBL" id="MDTQ01000001">
    <property type="protein sequence ID" value="ODC05165.1"/>
    <property type="molecule type" value="Genomic_DNA"/>
</dbReference>
<dbReference type="STRING" id="197479.BFW38_03975"/>
<dbReference type="PRINTS" id="PR00039">
    <property type="entry name" value="HTHLYSR"/>
</dbReference>
<accession>A0A1E2VER7</accession>
<dbReference type="PANTHER" id="PTHR30537:SF74">
    <property type="entry name" value="HTH-TYPE TRANSCRIPTIONAL REGULATOR TRPI"/>
    <property type="match status" value="1"/>
</dbReference>
<dbReference type="GO" id="GO:0003700">
    <property type="term" value="F:DNA-binding transcription factor activity"/>
    <property type="evidence" value="ECO:0007669"/>
    <property type="project" value="InterPro"/>
</dbReference>
<dbReference type="InterPro" id="IPR005119">
    <property type="entry name" value="LysR_subst-bd"/>
</dbReference>
<dbReference type="InterPro" id="IPR036388">
    <property type="entry name" value="WH-like_DNA-bd_sf"/>
</dbReference>
<dbReference type="Proteomes" id="UP000094291">
    <property type="component" value="Unassembled WGS sequence"/>
</dbReference>
<evidence type="ECO:0000256" key="2">
    <source>
        <dbReference type="ARBA" id="ARBA00023015"/>
    </source>
</evidence>
<keyword evidence="3" id="KW-0238">DNA-binding</keyword>
<evidence type="ECO:0000313" key="6">
    <source>
        <dbReference type="EMBL" id="ODC05165.1"/>
    </source>
</evidence>
<proteinExistence type="inferred from homology"/>
<dbReference type="PANTHER" id="PTHR30537">
    <property type="entry name" value="HTH-TYPE TRANSCRIPTIONAL REGULATOR"/>
    <property type="match status" value="1"/>
</dbReference>
<dbReference type="GO" id="GO:0043565">
    <property type="term" value="F:sequence-specific DNA binding"/>
    <property type="evidence" value="ECO:0007669"/>
    <property type="project" value="TreeGrafter"/>
</dbReference>
<dbReference type="FunFam" id="1.10.10.10:FF:000001">
    <property type="entry name" value="LysR family transcriptional regulator"/>
    <property type="match status" value="1"/>
</dbReference>
<dbReference type="GO" id="GO:0006351">
    <property type="term" value="P:DNA-templated transcription"/>
    <property type="evidence" value="ECO:0007669"/>
    <property type="project" value="TreeGrafter"/>
</dbReference>
<dbReference type="Pfam" id="PF00126">
    <property type="entry name" value="HTH_1"/>
    <property type="match status" value="1"/>
</dbReference>
<organism evidence="6 7">
    <name type="scientific">Terasakiispira papahanaumokuakeensis</name>
    <dbReference type="NCBI Taxonomy" id="197479"/>
    <lineage>
        <taxon>Bacteria</taxon>
        <taxon>Pseudomonadati</taxon>
        <taxon>Pseudomonadota</taxon>
        <taxon>Gammaproteobacteria</taxon>
        <taxon>Oceanospirillales</taxon>
        <taxon>Terasakiispira</taxon>
    </lineage>
</organism>
<dbReference type="SUPFAM" id="SSF46785">
    <property type="entry name" value="Winged helix' DNA-binding domain"/>
    <property type="match status" value="1"/>
</dbReference>
<dbReference type="Gene3D" id="1.10.10.10">
    <property type="entry name" value="Winged helix-like DNA-binding domain superfamily/Winged helix DNA-binding domain"/>
    <property type="match status" value="1"/>
</dbReference>
<feature type="domain" description="HTH lysR-type" evidence="5">
    <location>
        <begin position="1"/>
        <end position="57"/>
    </location>
</feature>
<dbReference type="PROSITE" id="PS50931">
    <property type="entry name" value="HTH_LYSR"/>
    <property type="match status" value="1"/>
</dbReference>
<dbReference type="InterPro" id="IPR058163">
    <property type="entry name" value="LysR-type_TF_proteobact-type"/>
</dbReference>
<dbReference type="Gene3D" id="3.40.190.10">
    <property type="entry name" value="Periplasmic binding protein-like II"/>
    <property type="match status" value="2"/>
</dbReference>
<name>A0A1E2VER7_9GAMM</name>
<dbReference type="AlphaFoldDB" id="A0A1E2VER7"/>
<keyword evidence="7" id="KW-1185">Reference proteome</keyword>
<dbReference type="InterPro" id="IPR036390">
    <property type="entry name" value="WH_DNA-bd_sf"/>
</dbReference>
<evidence type="ECO:0000256" key="4">
    <source>
        <dbReference type="ARBA" id="ARBA00023163"/>
    </source>
</evidence>
<sequence length="291" mass="32115">MLSALPVFRAVARQGNFTRAASVLHLTHGAVSRAIAQLEARLGVTLCVRHARHVTLTPEGERLLSTTELMLDELSDAVEAIQPTGGASSLRVSCEPTLAMRWLMPRLGEWQGYHPHPAVVLHTAGGPVDFASRQYDMAIRRLDFPLPRDVMVVPLCPEWAGPVCAPDYWQSVGQRLDQACWLHSQTRPSAWADWCQGEGQPEVAGQHQSLAHFYFVLQAALDRLGVAIGSWPLVIDDLQAGRLCAPFGFAPTQVDYGVILPEAVYQRDEVQSFLAQLQRWASVLALPRGER</sequence>
<reference evidence="6 7" key="1">
    <citation type="submission" date="2016-08" db="EMBL/GenBank/DDBJ databases">
        <authorList>
            <person name="Seilhamer J.J."/>
        </authorList>
    </citation>
    <scope>NUCLEOTIDE SEQUENCE [LARGE SCALE GENOMIC DNA]</scope>
    <source>
        <strain evidence="6 7">PH27A</strain>
    </source>
</reference>
<dbReference type="SUPFAM" id="SSF53850">
    <property type="entry name" value="Periplasmic binding protein-like II"/>
    <property type="match status" value="1"/>
</dbReference>